<evidence type="ECO:0000313" key="6">
    <source>
        <dbReference type="Proteomes" id="UP000553209"/>
    </source>
</evidence>
<sequence>MEADIVQRFGALEAAIMEVVWDAEHPLLVREVLNQLDREPVPAFTTVQTVMNILHGKGWLDRGLEGRAYRYWATATREDYIARLMHHALDETQDRGAALARFVDSMDPGEIAELTDRLAGARIREDEREGGAA</sequence>
<comment type="caution">
    <text evidence="5">The sequence shown here is derived from an EMBL/GenBank/DDBJ whole genome shotgun (WGS) entry which is preliminary data.</text>
</comment>
<keyword evidence="2" id="KW-0805">Transcription regulation</keyword>
<comment type="similarity">
    <text evidence="1">Belongs to the BlaI transcriptional regulatory family.</text>
</comment>
<evidence type="ECO:0000256" key="2">
    <source>
        <dbReference type="ARBA" id="ARBA00023015"/>
    </source>
</evidence>
<organism evidence="5 6">
    <name type="scientific">Nocardiopsis alborubida</name>
    <dbReference type="NCBI Taxonomy" id="146802"/>
    <lineage>
        <taxon>Bacteria</taxon>
        <taxon>Bacillati</taxon>
        <taxon>Actinomycetota</taxon>
        <taxon>Actinomycetes</taxon>
        <taxon>Streptosporangiales</taxon>
        <taxon>Nocardiopsidaceae</taxon>
        <taxon>Nocardiopsis</taxon>
    </lineage>
</organism>
<protein>
    <submittedName>
        <fullName evidence="5">BlaI/MecI/CopY family transcriptional regulator</fullName>
    </submittedName>
</protein>
<evidence type="ECO:0000256" key="4">
    <source>
        <dbReference type="ARBA" id="ARBA00023163"/>
    </source>
</evidence>
<keyword evidence="4" id="KW-0804">Transcription</keyword>
<accession>A0A7X6MD35</accession>
<keyword evidence="6" id="KW-1185">Reference proteome</keyword>
<dbReference type="InterPro" id="IPR005650">
    <property type="entry name" value="BlaI_family"/>
</dbReference>
<dbReference type="InterPro" id="IPR036390">
    <property type="entry name" value="WH_DNA-bd_sf"/>
</dbReference>
<dbReference type="SUPFAM" id="SSF46785">
    <property type="entry name" value="Winged helix' DNA-binding domain"/>
    <property type="match status" value="1"/>
</dbReference>
<name>A0A7X6MD35_9ACTN</name>
<evidence type="ECO:0000313" key="5">
    <source>
        <dbReference type="EMBL" id="NKY99057.1"/>
    </source>
</evidence>
<proteinExistence type="inferred from homology"/>
<dbReference type="Proteomes" id="UP000553209">
    <property type="component" value="Unassembled WGS sequence"/>
</dbReference>
<evidence type="ECO:0000256" key="1">
    <source>
        <dbReference type="ARBA" id="ARBA00011046"/>
    </source>
</evidence>
<dbReference type="EMBL" id="JAAXPG010000013">
    <property type="protein sequence ID" value="NKY99057.1"/>
    <property type="molecule type" value="Genomic_DNA"/>
</dbReference>
<dbReference type="GO" id="GO:0003677">
    <property type="term" value="F:DNA binding"/>
    <property type="evidence" value="ECO:0007669"/>
    <property type="project" value="UniProtKB-KW"/>
</dbReference>
<dbReference type="InterPro" id="IPR036388">
    <property type="entry name" value="WH-like_DNA-bd_sf"/>
</dbReference>
<keyword evidence="3" id="KW-0238">DNA-binding</keyword>
<dbReference type="Gene3D" id="6.10.140.850">
    <property type="match status" value="1"/>
</dbReference>
<dbReference type="Pfam" id="PF03965">
    <property type="entry name" value="Penicillinase_R"/>
    <property type="match status" value="1"/>
</dbReference>
<dbReference type="AlphaFoldDB" id="A0A7X6MD35"/>
<gene>
    <name evidence="5" type="ORF">HGB44_15510</name>
</gene>
<dbReference type="GO" id="GO:0045892">
    <property type="term" value="P:negative regulation of DNA-templated transcription"/>
    <property type="evidence" value="ECO:0007669"/>
    <property type="project" value="InterPro"/>
</dbReference>
<dbReference type="RefSeq" id="WP_082768242.1">
    <property type="nucleotide sequence ID" value="NZ_JAAXPG010000013.1"/>
</dbReference>
<reference evidence="5 6" key="1">
    <citation type="submission" date="2020-04" db="EMBL/GenBank/DDBJ databases">
        <title>MicrobeNet Type strains.</title>
        <authorList>
            <person name="Nicholson A.C."/>
        </authorList>
    </citation>
    <scope>NUCLEOTIDE SEQUENCE [LARGE SCALE GENOMIC DNA]</scope>
    <source>
        <strain evidence="5 6">ATCC 23612</strain>
    </source>
</reference>
<dbReference type="Gene3D" id="1.10.10.10">
    <property type="entry name" value="Winged helix-like DNA-binding domain superfamily/Winged helix DNA-binding domain"/>
    <property type="match status" value="1"/>
</dbReference>
<evidence type="ECO:0000256" key="3">
    <source>
        <dbReference type="ARBA" id="ARBA00023125"/>
    </source>
</evidence>